<evidence type="ECO:0000313" key="6">
    <source>
        <dbReference type="Proteomes" id="UP000192220"/>
    </source>
</evidence>
<reference evidence="7" key="1">
    <citation type="submission" date="2025-08" db="UniProtKB">
        <authorList>
            <consortium name="RefSeq"/>
        </authorList>
    </citation>
    <scope>IDENTIFICATION</scope>
    <source>
        <strain evidence="7">Quisiro</strain>
        <tissue evidence="7">Liver</tissue>
    </source>
</reference>
<keyword evidence="6" id="KW-1185">Reference proteome</keyword>
<dbReference type="InterPro" id="IPR001314">
    <property type="entry name" value="Peptidase_S1A"/>
</dbReference>
<keyword evidence="3" id="KW-0720">Serine protease</keyword>
<dbReference type="FunFam" id="2.40.10.10:FF:000036">
    <property type="entry name" value="Trypsin beta"/>
    <property type="match status" value="1"/>
</dbReference>
<dbReference type="InterPro" id="IPR009003">
    <property type="entry name" value="Peptidase_S1_PA"/>
</dbReference>
<evidence type="ECO:0000256" key="2">
    <source>
        <dbReference type="ARBA" id="ARBA00022801"/>
    </source>
</evidence>
<dbReference type="FunCoup" id="A0A2I4CTW9">
    <property type="interactions" value="10"/>
</dbReference>
<name>A0A2I4CTW9_AUSLI</name>
<dbReference type="GO" id="GO:0006508">
    <property type="term" value="P:proteolysis"/>
    <property type="evidence" value="ECO:0007669"/>
    <property type="project" value="UniProtKB-KW"/>
</dbReference>
<evidence type="ECO:0000313" key="7">
    <source>
        <dbReference type="RefSeq" id="XP_013883435.1"/>
    </source>
</evidence>
<proteinExistence type="predicted"/>
<dbReference type="KEGG" id="alim:106532005"/>
<sequence length="220" mass="24613">MQYMVSIQNKSNFHQCGGFLISEDFVVTAAHCDEPESPIHQILLGSHNLKVSNRLLKNIDYKCKPSTYRKPGLGDDIMLLKLSGRVHQSNRIRAVPLPTSKMNLKENEKCSVAGWGRISTFSSNVDDLRVVNVSIINPNICKKEWGYLPSKVICAGGYKTYQGFCQGDSGGPLVCQGKAVGVVSFNYYANCDYPNKPNVYTDLSEFLPWINKILREKKCV</sequence>
<gene>
    <name evidence="7" type="primary">LOC106532005</name>
</gene>
<dbReference type="Gene3D" id="2.40.10.10">
    <property type="entry name" value="Trypsin-like serine proteases"/>
    <property type="match status" value="2"/>
</dbReference>
<dbReference type="CDD" id="cd00190">
    <property type="entry name" value="Tryp_SPc"/>
    <property type="match status" value="1"/>
</dbReference>
<dbReference type="PROSITE" id="PS50240">
    <property type="entry name" value="TRYPSIN_DOM"/>
    <property type="match status" value="1"/>
</dbReference>
<dbReference type="RefSeq" id="XP_013883435.1">
    <property type="nucleotide sequence ID" value="XM_014027981.1"/>
</dbReference>
<dbReference type="GO" id="GO:0004252">
    <property type="term" value="F:serine-type endopeptidase activity"/>
    <property type="evidence" value="ECO:0007669"/>
    <property type="project" value="InterPro"/>
</dbReference>
<accession>A0A2I4CTW9</accession>
<keyword evidence="2" id="KW-0378">Hydrolase</keyword>
<dbReference type="Pfam" id="PF00089">
    <property type="entry name" value="Trypsin"/>
    <property type="match status" value="1"/>
</dbReference>
<dbReference type="PROSITE" id="PS00134">
    <property type="entry name" value="TRYPSIN_HIS"/>
    <property type="match status" value="1"/>
</dbReference>
<dbReference type="PANTHER" id="PTHR24271">
    <property type="entry name" value="KALLIKREIN-RELATED"/>
    <property type="match status" value="1"/>
</dbReference>
<dbReference type="STRING" id="52670.A0A2I4CTW9"/>
<dbReference type="SMART" id="SM00020">
    <property type="entry name" value="Tryp_SPc"/>
    <property type="match status" value="1"/>
</dbReference>
<feature type="domain" description="Peptidase S1" evidence="5">
    <location>
        <begin position="1"/>
        <end position="215"/>
    </location>
</feature>
<dbReference type="AlphaFoldDB" id="A0A2I4CTW9"/>
<dbReference type="InterPro" id="IPR018114">
    <property type="entry name" value="TRYPSIN_HIS"/>
</dbReference>
<dbReference type="InterPro" id="IPR001254">
    <property type="entry name" value="Trypsin_dom"/>
</dbReference>
<evidence type="ECO:0000256" key="1">
    <source>
        <dbReference type="ARBA" id="ARBA00022670"/>
    </source>
</evidence>
<keyword evidence="4" id="KW-1015">Disulfide bond</keyword>
<dbReference type="PANTHER" id="PTHR24271:SF87">
    <property type="entry name" value="ARGININE ESTERASE-LIKE-RELATED"/>
    <property type="match status" value="1"/>
</dbReference>
<dbReference type="SUPFAM" id="SSF50494">
    <property type="entry name" value="Trypsin-like serine proteases"/>
    <property type="match status" value="1"/>
</dbReference>
<dbReference type="InterPro" id="IPR043504">
    <property type="entry name" value="Peptidase_S1_PA_chymotrypsin"/>
</dbReference>
<evidence type="ECO:0000256" key="4">
    <source>
        <dbReference type="ARBA" id="ARBA00023157"/>
    </source>
</evidence>
<dbReference type="Proteomes" id="UP000192220">
    <property type="component" value="Unplaced"/>
</dbReference>
<evidence type="ECO:0000259" key="5">
    <source>
        <dbReference type="PROSITE" id="PS50240"/>
    </source>
</evidence>
<dbReference type="GeneID" id="106532005"/>
<dbReference type="PRINTS" id="PR00722">
    <property type="entry name" value="CHYMOTRYPSIN"/>
</dbReference>
<organism evidence="6 7">
    <name type="scientific">Austrofundulus limnaeus</name>
    <name type="common">Annual killifish</name>
    <dbReference type="NCBI Taxonomy" id="52670"/>
    <lineage>
        <taxon>Eukaryota</taxon>
        <taxon>Metazoa</taxon>
        <taxon>Chordata</taxon>
        <taxon>Craniata</taxon>
        <taxon>Vertebrata</taxon>
        <taxon>Euteleostomi</taxon>
        <taxon>Actinopterygii</taxon>
        <taxon>Neopterygii</taxon>
        <taxon>Teleostei</taxon>
        <taxon>Neoteleostei</taxon>
        <taxon>Acanthomorphata</taxon>
        <taxon>Ovalentaria</taxon>
        <taxon>Atherinomorphae</taxon>
        <taxon>Cyprinodontiformes</taxon>
        <taxon>Rivulidae</taxon>
        <taxon>Austrofundulus</taxon>
    </lineage>
</organism>
<dbReference type="InParanoid" id="A0A2I4CTW9"/>
<protein>
    <submittedName>
        <fullName evidence="7">Granzyme B(G,H)</fullName>
    </submittedName>
</protein>
<evidence type="ECO:0000256" key="3">
    <source>
        <dbReference type="ARBA" id="ARBA00022825"/>
    </source>
</evidence>
<keyword evidence="1" id="KW-0645">Protease</keyword>
<dbReference type="OrthoDB" id="8440449at2759"/>